<accession>A0A660LCI5</accession>
<dbReference type="SMART" id="SM00086">
    <property type="entry name" value="PAC"/>
    <property type="match status" value="1"/>
</dbReference>
<dbReference type="Gene3D" id="3.30.565.10">
    <property type="entry name" value="Histidine kinase-like ATPase, C-terminal domain"/>
    <property type="match status" value="1"/>
</dbReference>
<dbReference type="SMART" id="SM00091">
    <property type="entry name" value="PAS"/>
    <property type="match status" value="1"/>
</dbReference>
<dbReference type="PROSITE" id="PS50112">
    <property type="entry name" value="PAS"/>
    <property type="match status" value="1"/>
</dbReference>
<dbReference type="PANTHER" id="PTHR43711:SF1">
    <property type="entry name" value="HISTIDINE KINASE 1"/>
    <property type="match status" value="1"/>
</dbReference>
<comment type="cofactor">
    <cofactor evidence="2">
        <name>a divalent metal cation</name>
        <dbReference type="ChEBI" id="CHEBI:60240"/>
    </cofactor>
</comment>
<dbReference type="InterPro" id="IPR005467">
    <property type="entry name" value="His_kinase_dom"/>
</dbReference>
<keyword evidence="8" id="KW-0902">Two-component regulatory system</keyword>
<proteinExistence type="predicted"/>
<dbReference type="AlphaFoldDB" id="A0A660LCI5"/>
<evidence type="ECO:0000256" key="3">
    <source>
        <dbReference type="ARBA" id="ARBA00004236"/>
    </source>
</evidence>
<evidence type="ECO:0000256" key="8">
    <source>
        <dbReference type="ARBA" id="ARBA00023012"/>
    </source>
</evidence>
<dbReference type="Pfam" id="PF00512">
    <property type="entry name" value="HisKA"/>
    <property type="match status" value="1"/>
</dbReference>
<dbReference type="InterPro" id="IPR050736">
    <property type="entry name" value="Sensor_HK_Regulatory"/>
</dbReference>
<dbReference type="InterPro" id="IPR003594">
    <property type="entry name" value="HATPase_dom"/>
</dbReference>
<organism evidence="13 14">
    <name type="scientific">Solirubrobacter pauli</name>
    <dbReference type="NCBI Taxonomy" id="166793"/>
    <lineage>
        <taxon>Bacteria</taxon>
        <taxon>Bacillati</taxon>
        <taxon>Actinomycetota</taxon>
        <taxon>Thermoleophilia</taxon>
        <taxon>Solirubrobacterales</taxon>
        <taxon>Solirubrobacteraceae</taxon>
        <taxon>Solirubrobacter</taxon>
    </lineage>
</organism>
<dbReference type="InterPro" id="IPR036890">
    <property type="entry name" value="HATPase_C_sf"/>
</dbReference>
<dbReference type="NCBIfam" id="TIGR00229">
    <property type="entry name" value="sensory_box"/>
    <property type="match status" value="1"/>
</dbReference>
<evidence type="ECO:0000259" key="12">
    <source>
        <dbReference type="PROSITE" id="PS50113"/>
    </source>
</evidence>
<dbReference type="CDD" id="cd00130">
    <property type="entry name" value="PAS"/>
    <property type="match status" value="1"/>
</dbReference>
<dbReference type="Gene3D" id="3.30.450.20">
    <property type="entry name" value="PAS domain"/>
    <property type="match status" value="1"/>
</dbReference>
<dbReference type="InterPro" id="IPR003018">
    <property type="entry name" value="GAF"/>
</dbReference>
<evidence type="ECO:0000259" key="11">
    <source>
        <dbReference type="PROSITE" id="PS50112"/>
    </source>
</evidence>
<dbReference type="InterPro" id="IPR035965">
    <property type="entry name" value="PAS-like_dom_sf"/>
</dbReference>
<dbReference type="SMART" id="SM00065">
    <property type="entry name" value="GAF"/>
    <property type="match status" value="1"/>
</dbReference>
<dbReference type="InterPro" id="IPR000014">
    <property type="entry name" value="PAS"/>
</dbReference>
<dbReference type="FunFam" id="3.30.565.10:FF:000006">
    <property type="entry name" value="Sensor histidine kinase WalK"/>
    <property type="match status" value="1"/>
</dbReference>
<dbReference type="EC" id="2.7.13.3" evidence="4"/>
<comment type="caution">
    <text evidence="13">The sequence shown here is derived from an EMBL/GenBank/DDBJ whole genome shotgun (WGS) entry which is preliminary data.</text>
</comment>
<reference evidence="13 14" key="1">
    <citation type="submission" date="2018-10" db="EMBL/GenBank/DDBJ databases">
        <title>Genomic Encyclopedia of Archaeal and Bacterial Type Strains, Phase II (KMG-II): from individual species to whole genera.</title>
        <authorList>
            <person name="Goeker M."/>
        </authorList>
    </citation>
    <scope>NUCLEOTIDE SEQUENCE [LARGE SCALE GENOMIC DNA]</scope>
    <source>
        <strain evidence="13 14">DSM 14954</strain>
    </source>
</reference>
<feature type="domain" description="PAS" evidence="11">
    <location>
        <begin position="174"/>
        <end position="231"/>
    </location>
</feature>
<evidence type="ECO:0000256" key="2">
    <source>
        <dbReference type="ARBA" id="ARBA00001968"/>
    </source>
</evidence>
<dbReference type="InterPro" id="IPR003661">
    <property type="entry name" value="HisK_dim/P_dom"/>
</dbReference>
<comment type="catalytic activity">
    <reaction evidence="1">
        <text>ATP + protein L-histidine = ADP + protein N-phospho-L-histidine.</text>
        <dbReference type="EC" id="2.7.13.3"/>
    </reaction>
</comment>
<dbReference type="GO" id="GO:0005886">
    <property type="term" value="C:plasma membrane"/>
    <property type="evidence" value="ECO:0007669"/>
    <property type="project" value="UniProtKB-SubCell"/>
</dbReference>
<dbReference type="InterPro" id="IPR000700">
    <property type="entry name" value="PAS-assoc_C"/>
</dbReference>
<feature type="domain" description="Histidine kinase" evidence="10">
    <location>
        <begin position="302"/>
        <end position="520"/>
    </location>
</feature>
<dbReference type="PANTHER" id="PTHR43711">
    <property type="entry name" value="TWO-COMPONENT HISTIDINE KINASE"/>
    <property type="match status" value="1"/>
</dbReference>
<dbReference type="SUPFAM" id="SSF55781">
    <property type="entry name" value="GAF domain-like"/>
    <property type="match status" value="1"/>
</dbReference>
<dbReference type="InterPro" id="IPR029016">
    <property type="entry name" value="GAF-like_dom_sf"/>
</dbReference>
<dbReference type="SUPFAM" id="SSF47384">
    <property type="entry name" value="Homodimeric domain of signal transducing histidine kinase"/>
    <property type="match status" value="1"/>
</dbReference>
<dbReference type="InterPro" id="IPR004358">
    <property type="entry name" value="Sig_transdc_His_kin-like_C"/>
</dbReference>
<evidence type="ECO:0000259" key="10">
    <source>
        <dbReference type="PROSITE" id="PS50109"/>
    </source>
</evidence>
<dbReference type="SMART" id="SM00388">
    <property type="entry name" value="HisKA"/>
    <property type="match status" value="1"/>
</dbReference>
<dbReference type="Gene3D" id="1.10.287.130">
    <property type="match status" value="1"/>
</dbReference>
<keyword evidence="14" id="KW-1185">Reference proteome</keyword>
<dbReference type="Proteomes" id="UP000278962">
    <property type="component" value="Unassembled WGS sequence"/>
</dbReference>
<evidence type="ECO:0000256" key="9">
    <source>
        <dbReference type="ARBA" id="ARBA00023136"/>
    </source>
</evidence>
<evidence type="ECO:0000256" key="4">
    <source>
        <dbReference type="ARBA" id="ARBA00012438"/>
    </source>
</evidence>
<dbReference type="PRINTS" id="PR00344">
    <property type="entry name" value="BCTRLSENSOR"/>
</dbReference>
<dbReference type="SUPFAM" id="SSF55874">
    <property type="entry name" value="ATPase domain of HSP90 chaperone/DNA topoisomerase II/histidine kinase"/>
    <property type="match status" value="1"/>
</dbReference>
<evidence type="ECO:0000256" key="7">
    <source>
        <dbReference type="ARBA" id="ARBA00022777"/>
    </source>
</evidence>
<name>A0A660LCI5_9ACTN</name>
<dbReference type="GO" id="GO:0000155">
    <property type="term" value="F:phosphorelay sensor kinase activity"/>
    <property type="evidence" value="ECO:0007669"/>
    <property type="project" value="InterPro"/>
</dbReference>
<dbReference type="SUPFAM" id="SSF55785">
    <property type="entry name" value="PYP-like sensor domain (PAS domain)"/>
    <property type="match status" value="1"/>
</dbReference>
<evidence type="ECO:0000256" key="1">
    <source>
        <dbReference type="ARBA" id="ARBA00000085"/>
    </source>
</evidence>
<dbReference type="GO" id="GO:0005509">
    <property type="term" value="F:calcium ion binding"/>
    <property type="evidence" value="ECO:0007669"/>
    <property type="project" value="UniProtKB-ARBA"/>
</dbReference>
<evidence type="ECO:0000256" key="5">
    <source>
        <dbReference type="ARBA" id="ARBA00022553"/>
    </source>
</evidence>
<evidence type="ECO:0000256" key="6">
    <source>
        <dbReference type="ARBA" id="ARBA00022679"/>
    </source>
</evidence>
<dbReference type="SMART" id="SM00387">
    <property type="entry name" value="HATPase_c"/>
    <property type="match status" value="1"/>
</dbReference>
<evidence type="ECO:0000313" key="13">
    <source>
        <dbReference type="EMBL" id="RKQ91573.1"/>
    </source>
</evidence>
<dbReference type="PROSITE" id="PS50109">
    <property type="entry name" value="HIS_KIN"/>
    <property type="match status" value="1"/>
</dbReference>
<dbReference type="Gene3D" id="3.30.450.40">
    <property type="match status" value="1"/>
</dbReference>
<protein>
    <recommendedName>
        <fullName evidence="4">histidine kinase</fullName>
        <ecNumber evidence="4">2.7.13.3</ecNumber>
    </recommendedName>
</protein>
<sequence length="602" mass="66030">MLIVATTADLESDRLSALHTLRILDTPPEERFDRLTRIAVAVFDTAISTVTLIDEDRQWHKACLGVDSREDDRAVSFCSVAIEKPRPLIVPDATQDPRFADNRLVTGPPHIRFYAGIPLTTATGFRVGTLCVIDTKPRAFGDEELALLHDLARIAEDELNHKELSAALAAWRESEQRFRAVFHESAIGMTMVDADGRLVEANLAFAAMVDIQPDELRGLPVSAITHPAERDNDDVGQLFAGQIDRLRRERRYVRPDGTWFWGALTASMLRDREGRPDVAIGMIEDITERKEVERLKDELVSVVGHELRTPLTSIRGSLGLLEAGIAGELPQEATDMVAIARQNTERLSRLVDETLDLERLQAGRVELEVRGVTALELLQSTAQVVQHVADDAGVELLWEAPADLQLHVDPDRIVQALVNLVGNAIKFSPPGGSVRTIVKAHGSEVLISVRDEGRGIPLDQLEAVFERFRQVDASDHREKGGTGLGLPITRAIVEQHAGRIWAESEPGAGSTFRITLPLPLAKPPIAVYDRRAPRREALARAARRLGRRVTTFADPDALAEADGFALVLVAGAGIEDLDPGLPVVRVEGEDEDLDAAVAEALR</sequence>
<comment type="subcellular location">
    <subcellularLocation>
        <location evidence="3">Cell membrane</location>
    </subcellularLocation>
</comment>
<dbReference type="InterPro" id="IPR001610">
    <property type="entry name" value="PAC"/>
</dbReference>
<keyword evidence="7" id="KW-0418">Kinase</keyword>
<dbReference type="PROSITE" id="PS50113">
    <property type="entry name" value="PAC"/>
    <property type="match status" value="1"/>
</dbReference>
<dbReference type="CDD" id="cd00082">
    <property type="entry name" value="HisKA"/>
    <property type="match status" value="1"/>
</dbReference>
<keyword evidence="5" id="KW-0597">Phosphoprotein</keyword>
<dbReference type="OrthoDB" id="9808408at2"/>
<keyword evidence="6" id="KW-0808">Transferase</keyword>
<feature type="domain" description="PAC" evidence="12">
    <location>
        <begin position="246"/>
        <end position="298"/>
    </location>
</feature>
<dbReference type="CDD" id="cd16922">
    <property type="entry name" value="HATPase_EvgS-ArcB-TorS-like"/>
    <property type="match status" value="1"/>
</dbReference>
<gene>
    <name evidence="13" type="ORF">C8N24_1396</name>
</gene>
<dbReference type="InterPro" id="IPR036097">
    <property type="entry name" value="HisK_dim/P_sf"/>
</dbReference>
<dbReference type="Pfam" id="PF02518">
    <property type="entry name" value="HATPase_c"/>
    <property type="match status" value="1"/>
</dbReference>
<evidence type="ECO:0000313" key="14">
    <source>
        <dbReference type="Proteomes" id="UP000278962"/>
    </source>
</evidence>
<dbReference type="FunFam" id="1.10.287.130:FF:000001">
    <property type="entry name" value="Two-component sensor histidine kinase"/>
    <property type="match status" value="1"/>
</dbReference>
<dbReference type="Pfam" id="PF01590">
    <property type="entry name" value="GAF"/>
    <property type="match status" value="1"/>
</dbReference>
<dbReference type="EMBL" id="RBIL01000001">
    <property type="protein sequence ID" value="RKQ91573.1"/>
    <property type="molecule type" value="Genomic_DNA"/>
</dbReference>
<dbReference type="Pfam" id="PF13426">
    <property type="entry name" value="PAS_9"/>
    <property type="match status" value="1"/>
</dbReference>
<keyword evidence="9" id="KW-0472">Membrane</keyword>